<proteinExistence type="predicted"/>
<dbReference type="OrthoDB" id="7775120at2"/>
<evidence type="ECO:0000313" key="1">
    <source>
        <dbReference type="EMBL" id="TBN42692.1"/>
    </source>
</evidence>
<accession>A0A4Q9G976</accession>
<dbReference type="EMBL" id="SISK01000002">
    <property type="protein sequence ID" value="TBN42692.1"/>
    <property type="molecule type" value="Genomic_DNA"/>
</dbReference>
<reference evidence="1 2" key="1">
    <citation type="submission" date="2019-02" db="EMBL/GenBank/DDBJ databases">
        <title>Paracoccus subflavus sp. nov., isolated from marine sediment of the Pacific Ocean.</title>
        <authorList>
            <person name="Zhang G."/>
        </authorList>
    </citation>
    <scope>NUCLEOTIDE SEQUENCE [LARGE SCALE GENOMIC DNA]</scope>
    <source>
        <strain evidence="1 2">GY0581</strain>
    </source>
</reference>
<sequence length="92" mass="9700">MIGAMILTMALADAAAADTRLLPDAAALAEEATAWLLAGEPLPPDYRTRLMQMPPEARLQAIVFLRRAGLLTAGAWPLADILDPAPAGPDRP</sequence>
<keyword evidence="2" id="KW-1185">Reference proteome</keyword>
<name>A0A4Q9G976_9RHOB</name>
<comment type="caution">
    <text evidence="1">The sequence shown here is derived from an EMBL/GenBank/DDBJ whole genome shotgun (WGS) entry which is preliminary data.</text>
</comment>
<evidence type="ECO:0000313" key="2">
    <source>
        <dbReference type="Proteomes" id="UP000293520"/>
    </source>
</evidence>
<protein>
    <submittedName>
        <fullName evidence="1">Uncharacterized protein</fullName>
    </submittedName>
</protein>
<dbReference type="AlphaFoldDB" id="A0A4Q9G976"/>
<dbReference type="RefSeq" id="WP_130990117.1">
    <property type="nucleotide sequence ID" value="NZ_SISK01000002.1"/>
</dbReference>
<organism evidence="1 2">
    <name type="scientific">Paracoccus subflavus</name>
    <dbReference type="NCBI Taxonomy" id="2528244"/>
    <lineage>
        <taxon>Bacteria</taxon>
        <taxon>Pseudomonadati</taxon>
        <taxon>Pseudomonadota</taxon>
        <taxon>Alphaproteobacteria</taxon>
        <taxon>Rhodobacterales</taxon>
        <taxon>Paracoccaceae</taxon>
        <taxon>Paracoccus</taxon>
    </lineage>
</organism>
<dbReference type="Proteomes" id="UP000293520">
    <property type="component" value="Unassembled WGS sequence"/>
</dbReference>
<gene>
    <name evidence="1" type="ORF">EYE42_04545</name>
</gene>